<protein>
    <submittedName>
        <fullName evidence="1">Uncharacterized protein</fullName>
    </submittedName>
</protein>
<name>A0A6N6VQ83_9BACT</name>
<reference evidence="1 2" key="1">
    <citation type="submission" date="2019-10" db="EMBL/GenBank/DDBJ databases">
        <title>New species of Slilvanegrellaceae.</title>
        <authorList>
            <person name="Pitt A."/>
            <person name="Hahn M.W."/>
        </authorList>
    </citation>
    <scope>NUCLEOTIDE SEQUENCE [LARGE SCALE GENOMIC DNA]</scope>
    <source>
        <strain evidence="1 2">SP-Ram-0.45-NSY-1</strain>
    </source>
</reference>
<organism evidence="1 2">
    <name type="scientific">Silvanigrella paludirubra</name>
    <dbReference type="NCBI Taxonomy" id="2499159"/>
    <lineage>
        <taxon>Bacteria</taxon>
        <taxon>Pseudomonadati</taxon>
        <taxon>Bdellovibrionota</taxon>
        <taxon>Oligoflexia</taxon>
        <taxon>Silvanigrellales</taxon>
        <taxon>Silvanigrellaceae</taxon>
        <taxon>Silvanigrella</taxon>
    </lineage>
</organism>
<evidence type="ECO:0000313" key="2">
    <source>
        <dbReference type="Proteomes" id="UP000437748"/>
    </source>
</evidence>
<dbReference type="EMBL" id="WFLM01000004">
    <property type="protein sequence ID" value="KAB8037739.1"/>
    <property type="molecule type" value="Genomic_DNA"/>
</dbReference>
<dbReference type="Proteomes" id="UP000437748">
    <property type="component" value="Unassembled WGS sequence"/>
</dbReference>
<gene>
    <name evidence="1" type="ORF">GCL60_11235</name>
</gene>
<accession>A0A6N6VQ83</accession>
<comment type="caution">
    <text evidence="1">The sequence shown here is derived from an EMBL/GenBank/DDBJ whole genome shotgun (WGS) entry which is preliminary data.</text>
</comment>
<proteinExistence type="predicted"/>
<sequence>MFKNFVFIFTLFFSFSSYSLPIINIKGSLRASKQMDKIFFVSSEEQILTPQEMTYADIWLKQRLKGSKYNYNNLSISFNVMPEVTKIVKGCFFSWFKKIDSNTRLNLIEHLKPNGIYNLTQDEINFLSNDLSNFTYSNIETCKNDNFLGDITTAFIINDLEQYLIDKANNRISYPKYSDILDKSFESLSKKLGNESINEFLNWFDSTQIRYPYLTSEIINTFLMNLSKTKQKYFNETETSYLLIESINSNVDTFKESLSDHYKMIPYMKSTRLIYEKCFHNLLFLDEKCSQDNIANNFVVVKLKRKNKTLNHLVWVGYE</sequence>
<dbReference type="OrthoDB" id="5306753at2"/>
<evidence type="ECO:0000313" key="1">
    <source>
        <dbReference type="EMBL" id="KAB8037739.1"/>
    </source>
</evidence>
<dbReference type="AlphaFoldDB" id="A0A6N6VQ83"/>
<dbReference type="RefSeq" id="WP_153420816.1">
    <property type="nucleotide sequence ID" value="NZ_WFLM01000004.1"/>
</dbReference>
<keyword evidence="2" id="KW-1185">Reference proteome</keyword>